<dbReference type="EMBL" id="JBIACK010000002">
    <property type="protein sequence ID" value="MFE8700229.1"/>
    <property type="molecule type" value="Genomic_DNA"/>
</dbReference>
<dbReference type="InterPro" id="IPR021683">
    <property type="entry name" value="DUF3267"/>
</dbReference>
<sequence>MNCWKTINITKQYGSQRIFILSIITMLFAFILLYIPSSYLFVSSSFNDNYFLVFCAFLFATYPLHKLCHYVPVISLRDKLKITTRLKFGFYPIIHIRVTEPISKHLFLTALLMPFVVINSILLAGCFLLPDYAHYFTILLAYHIGLCVSDMICAKDILFAPKHAYIEENEDGFEILVCRN</sequence>
<keyword evidence="1" id="KW-1133">Transmembrane helix</keyword>
<keyword evidence="3" id="KW-1185">Reference proteome</keyword>
<evidence type="ECO:0000313" key="2">
    <source>
        <dbReference type="EMBL" id="MFE8700229.1"/>
    </source>
</evidence>
<dbReference type="Pfam" id="PF11667">
    <property type="entry name" value="DUF3267"/>
    <property type="match status" value="1"/>
</dbReference>
<name>A0ABW6K7P3_9BACI</name>
<gene>
    <name evidence="2" type="ORF">ACFYKX_06380</name>
</gene>
<keyword evidence="1" id="KW-0472">Membrane</keyword>
<protein>
    <submittedName>
        <fullName evidence="2">DUF3267 domain-containing protein</fullName>
    </submittedName>
</protein>
<proteinExistence type="predicted"/>
<comment type="caution">
    <text evidence="2">The sequence shown here is derived from an EMBL/GenBank/DDBJ whole genome shotgun (WGS) entry which is preliminary data.</text>
</comment>
<evidence type="ECO:0000256" key="1">
    <source>
        <dbReference type="SAM" id="Phobius"/>
    </source>
</evidence>
<feature type="transmembrane region" description="Helical" evidence="1">
    <location>
        <begin position="18"/>
        <end position="37"/>
    </location>
</feature>
<dbReference type="Proteomes" id="UP001601059">
    <property type="component" value="Unassembled WGS sequence"/>
</dbReference>
<feature type="transmembrane region" description="Helical" evidence="1">
    <location>
        <begin position="106"/>
        <end position="130"/>
    </location>
</feature>
<keyword evidence="1" id="KW-0812">Transmembrane</keyword>
<evidence type="ECO:0000313" key="3">
    <source>
        <dbReference type="Proteomes" id="UP001601059"/>
    </source>
</evidence>
<feature type="transmembrane region" description="Helical" evidence="1">
    <location>
        <begin position="49"/>
        <end position="71"/>
    </location>
</feature>
<dbReference type="RefSeq" id="WP_389359217.1">
    <property type="nucleotide sequence ID" value="NZ_JBIACK010000002.1"/>
</dbReference>
<accession>A0ABW6K7P3</accession>
<reference evidence="2 3" key="1">
    <citation type="submission" date="2024-08" db="EMBL/GenBank/DDBJ databases">
        <title>Two novel Cytobacillus novel species.</title>
        <authorList>
            <person name="Liu G."/>
        </authorList>
    </citation>
    <scope>NUCLEOTIDE SEQUENCE [LARGE SCALE GENOMIC DNA]</scope>
    <source>
        <strain evidence="2 3">FJAT-54145</strain>
    </source>
</reference>
<feature type="transmembrane region" description="Helical" evidence="1">
    <location>
        <begin position="136"/>
        <end position="154"/>
    </location>
</feature>
<organism evidence="2 3">
    <name type="scientific">Cytobacillus spartinae</name>
    <dbReference type="NCBI Taxonomy" id="3299023"/>
    <lineage>
        <taxon>Bacteria</taxon>
        <taxon>Bacillati</taxon>
        <taxon>Bacillota</taxon>
        <taxon>Bacilli</taxon>
        <taxon>Bacillales</taxon>
        <taxon>Bacillaceae</taxon>
        <taxon>Cytobacillus</taxon>
    </lineage>
</organism>